<gene>
    <name evidence="1" type="ORF">A2368_03280</name>
</gene>
<dbReference type="AlphaFoldDB" id="A0A1F5FGW1"/>
<evidence type="ECO:0000313" key="1">
    <source>
        <dbReference type="EMBL" id="OGD78831.1"/>
    </source>
</evidence>
<dbReference type="Proteomes" id="UP000176682">
    <property type="component" value="Unassembled WGS sequence"/>
</dbReference>
<evidence type="ECO:0000313" key="2">
    <source>
        <dbReference type="Proteomes" id="UP000176682"/>
    </source>
</evidence>
<organism evidence="1 2">
    <name type="scientific">Candidatus Collierbacteria bacterium RIFOXYB1_FULL_49_13</name>
    <dbReference type="NCBI Taxonomy" id="1817728"/>
    <lineage>
        <taxon>Bacteria</taxon>
        <taxon>Candidatus Collieribacteriota</taxon>
    </lineage>
</organism>
<protein>
    <submittedName>
        <fullName evidence="1">Uncharacterized protein</fullName>
    </submittedName>
</protein>
<name>A0A1F5FGW1_9BACT</name>
<reference evidence="1 2" key="1">
    <citation type="journal article" date="2016" name="Nat. Commun.">
        <title>Thousands of microbial genomes shed light on interconnected biogeochemical processes in an aquifer system.</title>
        <authorList>
            <person name="Anantharaman K."/>
            <person name="Brown C.T."/>
            <person name="Hug L.A."/>
            <person name="Sharon I."/>
            <person name="Castelle C.J."/>
            <person name="Probst A.J."/>
            <person name="Thomas B.C."/>
            <person name="Singh A."/>
            <person name="Wilkins M.J."/>
            <person name="Karaoz U."/>
            <person name="Brodie E.L."/>
            <person name="Williams K.H."/>
            <person name="Hubbard S.S."/>
            <person name="Banfield J.F."/>
        </authorList>
    </citation>
    <scope>NUCLEOTIDE SEQUENCE [LARGE SCALE GENOMIC DNA]</scope>
</reference>
<dbReference type="EMBL" id="MFAM01000034">
    <property type="protein sequence ID" value="OGD78831.1"/>
    <property type="molecule type" value="Genomic_DNA"/>
</dbReference>
<sequence>MKQTKTEVEFVIENLLKSDLSLLELKLAFQGLVDVGKLSPQPVESYPQLRSTLIRYFCYDLSLTPPYYLDLIHLLVKFHHGDGKSALRTYAGYLEASRLSGQVPVSWVRLFLDFPEDRLD</sequence>
<comment type="caution">
    <text evidence="1">The sequence shown here is derived from an EMBL/GenBank/DDBJ whole genome shotgun (WGS) entry which is preliminary data.</text>
</comment>
<proteinExistence type="predicted"/>
<accession>A0A1F5FGW1</accession>